<dbReference type="GO" id="GO:0006814">
    <property type="term" value="P:sodium ion transport"/>
    <property type="evidence" value="ECO:0007669"/>
    <property type="project" value="InterPro"/>
</dbReference>
<protein>
    <submittedName>
        <fullName evidence="3">H+-xyloside symporter</fullName>
    </submittedName>
</protein>
<feature type="transmembrane region" description="Helical" evidence="2">
    <location>
        <begin position="247"/>
        <end position="270"/>
    </location>
</feature>
<dbReference type="PANTHER" id="PTHR11328:SF24">
    <property type="entry name" value="MAJOR FACILITATOR SUPERFAMILY (MFS) PROFILE DOMAIN-CONTAINING PROTEIN"/>
    <property type="match status" value="1"/>
</dbReference>
<sequence length="469" mass="51840">METQTEATKLPKLSFFKMFGYGTGDFAQNLIYNTVSTYLLFFYTNVFGLPPADAATMFLVVRVIDAINDPIVGTLIDKHTNRFGKYRGFLLYMAVPFAVMAILCFYTPGFGQMGKLIYAYVTYVGLSLIYTTVNIPYGSLNAAMTRDNDEIVKMSSVRMFLANLGGMCVSYGIPIFVKLFSGGSYSGPSARMGWFFTLSMYGIVGALVLVFCFSQTKERITLPADKQANVHVKDLFHQLVINRPLRVLAIFFIITFGLMSVVNSVSSYYVSYNMNRPDLLPLFNLLPGLPAFILVPLTPWMNKTFGKKRLVMGSLILAAVCLTAMYFVPATNVTALFALRIVGQMGITEATTFMWALVPETITYGEWKTGKRENGIVNAIVGFFFKFGMALGGVVPGYVLAAFAFNANHATQSAHSMQGILLVQTLIPVAFLILAIIDFAFYNLTDDQVKKMNDEIEAKGVTEQSAEGI</sequence>
<dbReference type="InterPro" id="IPR001927">
    <property type="entry name" value="Na/Gal_symport"/>
</dbReference>
<feature type="transmembrane region" description="Helical" evidence="2">
    <location>
        <begin position="310"/>
        <end position="329"/>
    </location>
</feature>
<name>A0A0R1W8L3_9LACO</name>
<dbReference type="AlphaFoldDB" id="A0A0R1W8L3"/>
<feature type="transmembrane region" description="Helical" evidence="2">
    <location>
        <begin position="335"/>
        <end position="358"/>
    </location>
</feature>
<dbReference type="RefSeq" id="WP_010622697.1">
    <property type="nucleotide sequence ID" value="NZ_AZGF01000013.1"/>
</dbReference>
<dbReference type="Proteomes" id="UP000051820">
    <property type="component" value="Unassembled WGS sequence"/>
</dbReference>
<keyword evidence="1" id="KW-0762">Sugar transport</keyword>
<feature type="transmembrane region" description="Helical" evidence="2">
    <location>
        <begin position="160"/>
        <end position="180"/>
    </location>
</feature>
<reference evidence="3 4" key="1">
    <citation type="journal article" date="2015" name="Genome Announc.">
        <title>Expanding the biotechnology potential of lactobacilli through comparative genomics of 213 strains and associated genera.</title>
        <authorList>
            <person name="Sun Z."/>
            <person name="Harris H.M."/>
            <person name="McCann A."/>
            <person name="Guo C."/>
            <person name="Argimon S."/>
            <person name="Zhang W."/>
            <person name="Yang X."/>
            <person name="Jeffery I.B."/>
            <person name="Cooney J.C."/>
            <person name="Kagawa T.F."/>
            <person name="Liu W."/>
            <person name="Song Y."/>
            <person name="Salvetti E."/>
            <person name="Wrobel A."/>
            <person name="Rasinkangas P."/>
            <person name="Parkhill J."/>
            <person name="Rea M.C."/>
            <person name="O'Sullivan O."/>
            <person name="Ritari J."/>
            <person name="Douillard F.P."/>
            <person name="Paul Ross R."/>
            <person name="Yang R."/>
            <person name="Briner A.E."/>
            <person name="Felis G.E."/>
            <person name="de Vos W.M."/>
            <person name="Barrangou R."/>
            <person name="Klaenhammer T.R."/>
            <person name="Caufield P.W."/>
            <person name="Cui Y."/>
            <person name="Zhang H."/>
            <person name="O'Toole P.W."/>
        </authorList>
    </citation>
    <scope>NUCLEOTIDE SEQUENCE [LARGE SCALE GENOMIC DNA]</scope>
    <source>
        <strain evidence="3 4">DSM 5007</strain>
    </source>
</reference>
<keyword evidence="2" id="KW-0472">Membrane</keyword>
<evidence type="ECO:0000313" key="3">
    <source>
        <dbReference type="EMBL" id="KRM11913.1"/>
    </source>
</evidence>
<gene>
    <name evidence="3" type="ORF">FD16_GL000455</name>
</gene>
<dbReference type="Pfam" id="PF13347">
    <property type="entry name" value="MFS_2"/>
    <property type="match status" value="1"/>
</dbReference>
<evidence type="ECO:0000256" key="1">
    <source>
        <dbReference type="ARBA" id="ARBA00022597"/>
    </source>
</evidence>
<dbReference type="Gene3D" id="1.20.1250.20">
    <property type="entry name" value="MFS general substrate transporter like domains"/>
    <property type="match status" value="2"/>
</dbReference>
<feature type="transmembrane region" description="Helical" evidence="2">
    <location>
        <begin position="282"/>
        <end position="298"/>
    </location>
</feature>
<feature type="transmembrane region" description="Helical" evidence="2">
    <location>
        <begin position="117"/>
        <end position="140"/>
    </location>
</feature>
<dbReference type="PATRIC" id="fig|1423807.3.peg.462"/>
<dbReference type="PANTHER" id="PTHR11328">
    <property type="entry name" value="MAJOR FACILITATOR SUPERFAMILY DOMAIN-CONTAINING PROTEIN"/>
    <property type="match status" value="1"/>
</dbReference>
<dbReference type="SUPFAM" id="SSF103473">
    <property type="entry name" value="MFS general substrate transporter"/>
    <property type="match status" value="1"/>
</dbReference>
<dbReference type="InterPro" id="IPR036259">
    <property type="entry name" value="MFS_trans_sf"/>
</dbReference>
<feature type="transmembrane region" description="Helical" evidence="2">
    <location>
        <begin position="379"/>
        <end position="405"/>
    </location>
</feature>
<comment type="caution">
    <text evidence="3">The sequence shown here is derived from an EMBL/GenBank/DDBJ whole genome shotgun (WGS) entry which is preliminary data.</text>
</comment>
<dbReference type="OrthoDB" id="9764596at2"/>
<dbReference type="GO" id="GO:0015293">
    <property type="term" value="F:symporter activity"/>
    <property type="evidence" value="ECO:0007669"/>
    <property type="project" value="InterPro"/>
</dbReference>
<keyword evidence="1" id="KW-0813">Transport</keyword>
<feature type="transmembrane region" description="Helical" evidence="2">
    <location>
        <begin position="417"/>
        <end position="442"/>
    </location>
</feature>
<dbReference type="STRING" id="1423807.FD16_GL000455"/>
<evidence type="ECO:0000256" key="2">
    <source>
        <dbReference type="SAM" id="Phobius"/>
    </source>
</evidence>
<dbReference type="CDD" id="cd17332">
    <property type="entry name" value="MFS_MelB_like"/>
    <property type="match status" value="1"/>
</dbReference>
<keyword evidence="2" id="KW-1133">Transmembrane helix</keyword>
<feature type="transmembrane region" description="Helical" evidence="2">
    <location>
        <begin position="89"/>
        <end position="111"/>
    </location>
</feature>
<keyword evidence="4" id="KW-1185">Reference proteome</keyword>
<dbReference type="GO" id="GO:0005886">
    <property type="term" value="C:plasma membrane"/>
    <property type="evidence" value="ECO:0007669"/>
    <property type="project" value="TreeGrafter"/>
</dbReference>
<proteinExistence type="predicted"/>
<dbReference type="eggNOG" id="COG2211">
    <property type="taxonomic scope" value="Bacteria"/>
</dbReference>
<evidence type="ECO:0000313" key="4">
    <source>
        <dbReference type="Proteomes" id="UP000051820"/>
    </source>
</evidence>
<dbReference type="NCBIfam" id="TIGR00792">
    <property type="entry name" value="gph"/>
    <property type="match status" value="1"/>
</dbReference>
<dbReference type="InterPro" id="IPR039672">
    <property type="entry name" value="MFS_2"/>
</dbReference>
<dbReference type="EMBL" id="AZGF01000013">
    <property type="protein sequence ID" value="KRM11913.1"/>
    <property type="molecule type" value="Genomic_DNA"/>
</dbReference>
<organism evidence="3 4">
    <name type="scientific">Paucilactobacillus suebicus DSM 5007 = KCTC 3549</name>
    <dbReference type="NCBI Taxonomy" id="1423807"/>
    <lineage>
        <taxon>Bacteria</taxon>
        <taxon>Bacillati</taxon>
        <taxon>Bacillota</taxon>
        <taxon>Bacilli</taxon>
        <taxon>Lactobacillales</taxon>
        <taxon>Lactobacillaceae</taxon>
        <taxon>Paucilactobacillus</taxon>
    </lineage>
</organism>
<accession>A0A0R1W8L3</accession>
<keyword evidence="2" id="KW-0812">Transmembrane</keyword>
<dbReference type="GO" id="GO:0008643">
    <property type="term" value="P:carbohydrate transport"/>
    <property type="evidence" value="ECO:0007669"/>
    <property type="project" value="InterPro"/>
</dbReference>
<feature type="transmembrane region" description="Helical" evidence="2">
    <location>
        <begin position="192"/>
        <end position="213"/>
    </location>
</feature>